<proteinExistence type="predicted"/>
<organism evidence="1 2">
    <name type="scientific">Caerostris extrusa</name>
    <name type="common">Bark spider</name>
    <name type="synonym">Caerostris bankana</name>
    <dbReference type="NCBI Taxonomy" id="172846"/>
    <lineage>
        <taxon>Eukaryota</taxon>
        <taxon>Metazoa</taxon>
        <taxon>Ecdysozoa</taxon>
        <taxon>Arthropoda</taxon>
        <taxon>Chelicerata</taxon>
        <taxon>Arachnida</taxon>
        <taxon>Araneae</taxon>
        <taxon>Araneomorphae</taxon>
        <taxon>Entelegynae</taxon>
        <taxon>Araneoidea</taxon>
        <taxon>Araneidae</taxon>
        <taxon>Caerostris</taxon>
    </lineage>
</organism>
<dbReference type="AlphaFoldDB" id="A0AAV4XI95"/>
<evidence type="ECO:0000313" key="2">
    <source>
        <dbReference type="Proteomes" id="UP001054945"/>
    </source>
</evidence>
<sequence>MRQTRGGKEQIDLKHVPRKKAVEDTPRIFPQHFLSAFTYSSTEHVFLHKASHTRRKFCDDKTGIRQTQVGKRANRSETCPAKKAVEDRPPGYFPNAFCSAFTYSSSEHVFLFTKSPYAPKVLRQNRDETDASGKEQIDLKHVPRKTPSGTGPQDIFPNVSVAHSRPRVQEHVFLCKESIRARKFCGEVRTLKALCIHLFAHVVFETNRKTLFLED</sequence>
<dbReference type="Proteomes" id="UP001054945">
    <property type="component" value="Unassembled WGS sequence"/>
</dbReference>
<dbReference type="EMBL" id="BPLR01000293">
    <property type="protein sequence ID" value="GIY93691.1"/>
    <property type="molecule type" value="Genomic_DNA"/>
</dbReference>
<keyword evidence="2" id="KW-1185">Reference proteome</keyword>
<gene>
    <name evidence="1" type="ORF">CEXT_11191</name>
</gene>
<evidence type="ECO:0000313" key="1">
    <source>
        <dbReference type="EMBL" id="GIY93691.1"/>
    </source>
</evidence>
<reference evidence="1 2" key="1">
    <citation type="submission" date="2021-06" db="EMBL/GenBank/DDBJ databases">
        <title>Caerostris extrusa draft genome.</title>
        <authorList>
            <person name="Kono N."/>
            <person name="Arakawa K."/>
        </authorList>
    </citation>
    <scope>NUCLEOTIDE SEQUENCE [LARGE SCALE GENOMIC DNA]</scope>
</reference>
<comment type="caution">
    <text evidence="1">The sequence shown here is derived from an EMBL/GenBank/DDBJ whole genome shotgun (WGS) entry which is preliminary data.</text>
</comment>
<protein>
    <submittedName>
        <fullName evidence="1">Uncharacterized protein</fullName>
    </submittedName>
</protein>
<accession>A0AAV4XI95</accession>
<name>A0AAV4XI95_CAEEX</name>